<proteinExistence type="predicted"/>
<feature type="compositionally biased region" description="Basic residues" evidence="1">
    <location>
        <begin position="1"/>
        <end position="10"/>
    </location>
</feature>
<reference evidence="2 3" key="1">
    <citation type="submission" date="2019-12" db="EMBL/GenBank/DDBJ databases">
        <authorList>
            <person name="Alioto T."/>
            <person name="Alioto T."/>
            <person name="Gomez Garrido J."/>
        </authorList>
    </citation>
    <scope>NUCLEOTIDE SEQUENCE [LARGE SCALE GENOMIC DNA]</scope>
</reference>
<protein>
    <submittedName>
        <fullName evidence="2">Uncharacterized protein</fullName>
    </submittedName>
</protein>
<evidence type="ECO:0000313" key="2">
    <source>
        <dbReference type="EMBL" id="CAA2950901.1"/>
    </source>
</evidence>
<accession>A0A8S0PGB9</accession>
<evidence type="ECO:0000256" key="1">
    <source>
        <dbReference type="SAM" id="MobiDB-lite"/>
    </source>
</evidence>
<sequence>MPPHHHHHCYGRREDAHIRGQETTTKRHHSETALPLCSPITPKQPTQLQFVEVVVVVATTWGFFVGTVL</sequence>
<organism evidence="2 3">
    <name type="scientific">Olea europaea subsp. europaea</name>
    <dbReference type="NCBI Taxonomy" id="158383"/>
    <lineage>
        <taxon>Eukaryota</taxon>
        <taxon>Viridiplantae</taxon>
        <taxon>Streptophyta</taxon>
        <taxon>Embryophyta</taxon>
        <taxon>Tracheophyta</taxon>
        <taxon>Spermatophyta</taxon>
        <taxon>Magnoliopsida</taxon>
        <taxon>eudicotyledons</taxon>
        <taxon>Gunneridae</taxon>
        <taxon>Pentapetalae</taxon>
        <taxon>asterids</taxon>
        <taxon>lamiids</taxon>
        <taxon>Lamiales</taxon>
        <taxon>Oleaceae</taxon>
        <taxon>Oleeae</taxon>
        <taxon>Olea</taxon>
    </lineage>
</organism>
<name>A0A8S0PGB9_OLEEU</name>
<gene>
    <name evidence="2" type="ORF">OLEA9_A064168</name>
</gene>
<comment type="caution">
    <text evidence="2">The sequence shown here is derived from an EMBL/GenBank/DDBJ whole genome shotgun (WGS) entry which is preliminary data.</text>
</comment>
<dbReference type="Gramene" id="OE9A064168T1">
    <property type="protein sequence ID" value="OE9A064168C1"/>
    <property type="gene ID" value="OE9A064168"/>
</dbReference>
<feature type="region of interest" description="Disordered" evidence="1">
    <location>
        <begin position="1"/>
        <end position="38"/>
    </location>
</feature>
<evidence type="ECO:0000313" key="3">
    <source>
        <dbReference type="Proteomes" id="UP000594638"/>
    </source>
</evidence>
<keyword evidence="3" id="KW-1185">Reference proteome</keyword>
<dbReference type="Proteomes" id="UP000594638">
    <property type="component" value="Unassembled WGS sequence"/>
</dbReference>
<dbReference type="AlphaFoldDB" id="A0A8S0PGB9"/>
<dbReference type="EMBL" id="CACTIH010000077">
    <property type="protein sequence ID" value="CAA2950901.1"/>
    <property type="molecule type" value="Genomic_DNA"/>
</dbReference>
<feature type="compositionally biased region" description="Basic and acidic residues" evidence="1">
    <location>
        <begin position="11"/>
        <end position="20"/>
    </location>
</feature>